<organism evidence="1 2">
    <name type="scientific">Pseudoalteromonas luteoviolacea H33</name>
    <dbReference type="NCBI Taxonomy" id="1365251"/>
    <lineage>
        <taxon>Bacteria</taxon>
        <taxon>Pseudomonadati</taxon>
        <taxon>Pseudomonadota</taxon>
        <taxon>Gammaproteobacteria</taxon>
        <taxon>Alteromonadales</taxon>
        <taxon>Pseudoalteromonadaceae</taxon>
        <taxon>Pseudoalteromonas</taxon>
    </lineage>
</organism>
<accession>A0A162A8J0</accession>
<proteinExistence type="predicted"/>
<comment type="caution">
    <text evidence="1">The sequence shown here is derived from an EMBL/GenBank/DDBJ whole genome shotgun (WGS) entry which is preliminary data.</text>
</comment>
<name>A0A162A8J0_9GAMM</name>
<gene>
    <name evidence="1" type="ORF">N476_25095</name>
</gene>
<evidence type="ECO:0000313" key="2">
    <source>
        <dbReference type="Proteomes" id="UP000076503"/>
    </source>
</evidence>
<dbReference type="EMBL" id="AUXZ01000125">
    <property type="protein sequence ID" value="KZN45843.1"/>
    <property type="molecule type" value="Genomic_DNA"/>
</dbReference>
<evidence type="ECO:0000313" key="1">
    <source>
        <dbReference type="EMBL" id="KZN45843.1"/>
    </source>
</evidence>
<reference evidence="1 2" key="1">
    <citation type="submission" date="2013-07" db="EMBL/GenBank/DDBJ databases">
        <title>Comparative Genomic and Metabolomic Analysis of Twelve Strains of Pseudoalteromonas luteoviolacea.</title>
        <authorList>
            <person name="Vynne N.G."/>
            <person name="Mansson M."/>
            <person name="Gram L."/>
        </authorList>
    </citation>
    <scope>NUCLEOTIDE SEQUENCE [LARGE SCALE GENOMIC DNA]</scope>
    <source>
        <strain evidence="1 2">H33</strain>
    </source>
</reference>
<dbReference type="Proteomes" id="UP000076503">
    <property type="component" value="Unassembled WGS sequence"/>
</dbReference>
<dbReference type="PATRIC" id="fig|1365251.3.peg.4702"/>
<sequence>MHFMVNSSVNSPRSLEDSIRNLSNLSAGFVKSWNQQNRDDAQATSESAFKALDHIQNEILRRRDDMKSANTWDSSNLQNALKLPVGKILKPASEQHATEFSSMEEGNAFFPENNNLTDLTLEVALNKLKHRASNQINFSLTENKHYLYIFTHSGMGQPNTISSFDLDVFCDKCKQVLVALNT</sequence>
<protein>
    <submittedName>
        <fullName evidence="1">Uncharacterized protein</fullName>
    </submittedName>
</protein>
<dbReference type="AlphaFoldDB" id="A0A162A8J0"/>